<dbReference type="EMBL" id="MU853979">
    <property type="protein sequence ID" value="KAK3934556.1"/>
    <property type="molecule type" value="Genomic_DNA"/>
</dbReference>
<dbReference type="Proteomes" id="UP001303473">
    <property type="component" value="Unassembled WGS sequence"/>
</dbReference>
<protein>
    <submittedName>
        <fullName evidence="2">Uncharacterized protein</fullName>
    </submittedName>
</protein>
<comment type="caution">
    <text evidence="2">The sequence shown here is derived from an EMBL/GenBank/DDBJ whole genome shotgun (WGS) entry which is preliminary data.</text>
</comment>
<organism evidence="2 3">
    <name type="scientific">Diplogelasinospora grovesii</name>
    <dbReference type="NCBI Taxonomy" id="303347"/>
    <lineage>
        <taxon>Eukaryota</taxon>
        <taxon>Fungi</taxon>
        <taxon>Dikarya</taxon>
        <taxon>Ascomycota</taxon>
        <taxon>Pezizomycotina</taxon>
        <taxon>Sordariomycetes</taxon>
        <taxon>Sordariomycetidae</taxon>
        <taxon>Sordariales</taxon>
        <taxon>Diplogelasinosporaceae</taxon>
        <taxon>Diplogelasinospora</taxon>
    </lineage>
</organism>
<keyword evidence="3" id="KW-1185">Reference proteome</keyword>
<feature type="non-terminal residue" evidence="2">
    <location>
        <position position="81"/>
    </location>
</feature>
<accession>A0AAN6MX87</accession>
<feature type="region of interest" description="Disordered" evidence="1">
    <location>
        <begin position="27"/>
        <end position="47"/>
    </location>
</feature>
<feature type="non-terminal residue" evidence="2">
    <location>
        <position position="1"/>
    </location>
</feature>
<evidence type="ECO:0000313" key="2">
    <source>
        <dbReference type="EMBL" id="KAK3934556.1"/>
    </source>
</evidence>
<evidence type="ECO:0000313" key="3">
    <source>
        <dbReference type="Proteomes" id="UP001303473"/>
    </source>
</evidence>
<proteinExistence type="predicted"/>
<reference evidence="3" key="1">
    <citation type="journal article" date="2023" name="Mol. Phylogenet. Evol.">
        <title>Genome-scale phylogeny and comparative genomics of the fungal order Sordariales.</title>
        <authorList>
            <person name="Hensen N."/>
            <person name="Bonometti L."/>
            <person name="Westerberg I."/>
            <person name="Brannstrom I.O."/>
            <person name="Guillou S."/>
            <person name="Cros-Aarteil S."/>
            <person name="Calhoun S."/>
            <person name="Haridas S."/>
            <person name="Kuo A."/>
            <person name="Mondo S."/>
            <person name="Pangilinan J."/>
            <person name="Riley R."/>
            <person name="LaButti K."/>
            <person name="Andreopoulos B."/>
            <person name="Lipzen A."/>
            <person name="Chen C."/>
            <person name="Yan M."/>
            <person name="Daum C."/>
            <person name="Ng V."/>
            <person name="Clum A."/>
            <person name="Steindorff A."/>
            <person name="Ohm R.A."/>
            <person name="Martin F."/>
            <person name="Silar P."/>
            <person name="Natvig D.O."/>
            <person name="Lalanne C."/>
            <person name="Gautier V."/>
            <person name="Ament-Velasquez S.L."/>
            <person name="Kruys A."/>
            <person name="Hutchinson M.I."/>
            <person name="Powell A.J."/>
            <person name="Barry K."/>
            <person name="Miller A.N."/>
            <person name="Grigoriev I.V."/>
            <person name="Debuchy R."/>
            <person name="Gladieux P."/>
            <person name="Hiltunen Thoren M."/>
            <person name="Johannesson H."/>
        </authorList>
    </citation>
    <scope>NUCLEOTIDE SEQUENCE [LARGE SCALE GENOMIC DNA]</scope>
    <source>
        <strain evidence="3">CBS 340.73</strain>
    </source>
</reference>
<sequence>VCMVYLRSRRGRPSHFKSRGTQNVENHLWKDNGHWDPSKRRAVPSEKKGKRAYLSVIDTMGLIRTNPWDQAVANKRIKSFE</sequence>
<dbReference type="AlphaFoldDB" id="A0AAN6MX87"/>
<evidence type="ECO:0000256" key="1">
    <source>
        <dbReference type="SAM" id="MobiDB-lite"/>
    </source>
</evidence>
<name>A0AAN6MX87_9PEZI</name>
<gene>
    <name evidence="2" type="ORF">QBC46DRAFT_235543</name>
</gene>